<name>A0A8R1TS58_ONCVO</name>
<proteinExistence type="predicted"/>
<protein>
    <submittedName>
        <fullName evidence="1">Uncharacterized protein</fullName>
    </submittedName>
</protein>
<organism evidence="1 2">
    <name type="scientific">Onchocerca volvulus</name>
    <dbReference type="NCBI Taxonomy" id="6282"/>
    <lineage>
        <taxon>Eukaryota</taxon>
        <taxon>Metazoa</taxon>
        <taxon>Ecdysozoa</taxon>
        <taxon>Nematoda</taxon>
        <taxon>Chromadorea</taxon>
        <taxon>Rhabditida</taxon>
        <taxon>Spirurina</taxon>
        <taxon>Spiruromorpha</taxon>
        <taxon>Filarioidea</taxon>
        <taxon>Onchocercidae</taxon>
        <taxon>Onchocerca</taxon>
    </lineage>
</organism>
<dbReference type="EMBL" id="CMVM020000122">
    <property type="status" value="NOT_ANNOTATED_CDS"/>
    <property type="molecule type" value="Genomic_DNA"/>
</dbReference>
<dbReference type="EnsemblMetazoa" id="OVOC3995.1">
    <property type="protein sequence ID" value="OVOC3995.1"/>
    <property type="gene ID" value="WBGene00240804"/>
</dbReference>
<accession>A0A8R1TS58</accession>
<reference evidence="1" key="2">
    <citation type="submission" date="2022-06" db="UniProtKB">
        <authorList>
            <consortium name="EnsemblMetazoa"/>
        </authorList>
    </citation>
    <scope>IDENTIFICATION</scope>
</reference>
<dbReference type="AlphaFoldDB" id="A0A8R1TS58"/>
<dbReference type="Proteomes" id="UP000024404">
    <property type="component" value="Unassembled WGS sequence"/>
</dbReference>
<reference evidence="2" key="1">
    <citation type="submission" date="2013-10" db="EMBL/GenBank/DDBJ databases">
        <title>Genome sequencing of Onchocerca volvulus.</title>
        <authorList>
            <person name="Cotton J."/>
            <person name="Tsai J."/>
            <person name="Stanley E."/>
            <person name="Tracey A."/>
            <person name="Holroyd N."/>
            <person name="Lustigman S."/>
            <person name="Berriman M."/>
        </authorList>
    </citation>
    <scope>NUCLEOTIDE SEQUENCE</scope>
</reference>
<evidence type="ECO:0000313" key="1">
    <source>
        <dbReference type="EnsemblMetazoa" id="OVOC3995.1"/>
    </source>
</evidence>
<evidence type="ECO:0000313" key="2">
    <source>
        <dbReference type="Proteomes" id="UP000024404"/>
    </source>
</evidence>
<keyword evidence="2" id="KW-1185">Reference proteome</keyword>
<sequence>MDLIKTDVWNYGYSLREKQIFGIRIKGSTLNLLVMRALNDE</sequence>